<evidence type="ECO:0000313" key="4">
    <source>
        <dbReference type="Proteomes" id="UP000316199"/>
    </source>
</evidence>
<comment type="caution">
    <text evidence="3">The sequence shown here is derived from an EMBL/GenBank/DDBJ whole genome shotgun (WGS) entry which is preliminary data.</text>
</comment>
<gene>
    <name evidence="3" type="ORF">EVA68_06865</name>
</gene>
<organism evidence="3 4">
    <name type="scientific">OM182 bacterium</name>
    <dbReference type="NCBI Taxonomy" id="2510334"/>
    <lineage>
        <taxon>Bacteria</taxon>
        <taxon>Pseudomonadati</taxon>
        <taxon>Pseudomonadota</taxon>
        <taxon>Gammaproteobacteria</taxon>
        <taxon>OMG group</taxon>
        <taxon>OM182 clade</taxon>
    </lineage>
</organism>
<sequence>MSELVDLQRAFAAHLRNPEKAPIPAGIDPRRMRIYTDLVFGNLSALLSDFFPVIRSILNDKDWRNLVRDFFIAHQAETPYFPKVSEEFVHYLAERPKVQSDPKFLLELAHYEWIEQYLYLHEETLPKAPIAEIDLLARPLKLSPVAVPLAYDFPVQRIRPDFQPNESDGVTTFLLVFRDITESVRFFELQPFAYQLFAAINENPGLMVREWLEDFSAQYATKDVTRFITSGFEMLKLFNQEYILAIKD</sequence>
<protein>
    <submittedName>
        <fullName evidence="3">DUF2063 domain-containing protein</fullName>
    </submittedName>
</protein>
<feature type="domain" description="NGO1945-like C-terminal" evidence="2">
    <location>
        <begin position="143"/>
        <end position="236"/>
    </location>
</feature>
<dbReference type="EMBL" id="SHAG01000033">
    <property type="protein sequence ID" value="RZO75487.1"/>
    <property type="molecule type" value="Genomic_DNA"/>
</dbReference>
<reference evidence="3 4" key="1">
    <citation type="submission" date="2019-02" db="EMBL/GenBank/DDBJ databases">
        <title>Prokaryotic population dynamics and viral predation in marine succession experiment using metagenomics: the confinement effect.</title>
        <authorList>
            <person name="Haro-Moreno J.M."/>
            <person name="Rodriguez-Valera F."/>
            <person name="Lopez-Perez M."/>
        </authorList>
    </citation>
    <scope>NUCLEOTIDE SEQUENCE [LARGE SCALE GENOMIC DNA]</scope>
    <source>
        <strain evidence="3">MED-G157</strain>
    </source>
</reference>
<evidence type="ECO:0000313" key="3">
    <source>
        <dbReference type="EMBL" id="RZO75487.1"/>
    </source>
</evidence>
<dbReference type="Pfam" id="PF22106">
    <property type="entry name" value="NGO1945_C"/>
    <property type="match status" value="1"/>
</dbReference>
<dbReference type="InterPro" id="IPR044922">
    <property type="entry name" value="DUF2063_N_sf"/>
</dbReference>
<accession>A0A520RZ56</accession>
<dbReference type="Gene3D" id="3.90.930.50">
    <property type="match status" value="1"/>
</dbReference>
<dbReference type="Proteomes" id="UP000316199">
    <property type="component" value="Unassembled WGS sequence"/>
</dbReference>
<evidence type="ECO:0000259" key="1">
    <source>
        <dbReference type="Pfam" id="PF09836"/>
    </source>
</evidence>
<proteinExistence type="predicted"/>
<dbReference type="InterPro" id="IPR018640">
    <property type="entry name" value="DUF2063"/>
</dbReference>
<dbReference type="Gene3D" id="1.10.150.690">
    <property type="entry name" value="DUF2063"/>
    <property type="match status" value="1"/>
</dbReference>
<feature type="domain" description="Putative DNA-binding" evidence="1">
    <location>
        <begin position="7"/>
        <end position="92"/>
    </location>
</feature>
<dbReference type="Pfam" id="PF09836">
    <property type="entry name" value="DUF2063"/>
    <property type="match status" value="1"/>
</dbReference>
<dbReference type="AlphaFoldDB" id="A0A520RZ56"/>
<dbReference type="InterPro" id="IPR054098">
    <property type="entry name" value="NGO1945-like_C"/>
</dbReference>
<evidence type="ECO:0000259" key="2">
    <source>
        <dbReference type="Pfam" id="PF22106"/>
    </source>
</evidence>
<name>A0A520RZ56_9GAMM</name>